<proteinExistence type="predicted"/>
<dbReference type="Proteomes" id="UP000681027">
    <property type="component" value="Unassembled WGS sequence"/>
</dbReference>
<reference evidence="1 2" key="1">
    <citation type="submission" date="2021-05" db="EMBL/GenBank/DDBJ databases">
        <title>Novel Bacillus species.</title>
        <authorList>
            <person name="Liu G."/>
        </authorList>
    </citation>
    <scope>NUCLEOTIDE SEQUENCE [LARGE SCALE GENOMIC DNA]</scope>
    <source>
        <strain evidence="1 2">FJAT-49705</strain>
    </source>
</reference>
<comment type="caution">
    <text evidence="1">The sequence shown here is derived from an EMBL/GenBank/DDBJ whole genome shotgun (WGS) entry which is preliminary data.</text>
</comment>
<organism evidence="1 2">
    <name type="scientific">Cytobacillus citreus</name>
    <dbReference type="NCBI Taxonomy" id="2833586"/>
    <lineage>
        <taxon>Bacteria</taxon>
        <taxon>Bacillati</taxon>
        <taxon>Bacillota</taxon>
        <taxon>Bacilli</taxon>
        <taxon>Bacillales</taxon>
        <taxon>Bacillaceae</taxon>
        <taxon>Cytobacillus</taxon>
    </lineage>
</organism>
<accession>A0ABS5NNS5</accession>
<dbReference type="EMBL" id="JAGYPM010000001">
    <property type="protein sequence ID" value="MBS4189461.1"/>
    <property type="molecule type" value="Genomic_DNA"/>
</dbReference>
<sequence>MYLHSNGKYQYSPYHYQYYYPYMLNWDNQPFSGDSRQGSALMANSSITDMGQHTLADLKRAIEQKFRRNGFSDVVVTRSEVAGNKGGCRVSIIHLHKTGTQYWQVVMCSCPTINQARSMLNETLAILRSIVFFD</sequence>
<protein>
    <submittedName>
        <fullName evidence="1">Uncharacterized protein</fullName>
    </submittedName>
</protein>
<keyword evidence="2" id="KW-1185">Reference proteome</keyword>
<evidence type="ECO:0000313" key="1">
    <source>
        <dbReference type="EMBL" id="MBS4189461.1"/>
    </source>
</evidence>
<name>A0ABS5NNS5_9BACI</name>
<dbReference type="RefSeq" id="WP_213100894.1">
    <property type="nucleotide sequence ID" value="NZ_JAGYPM010000001.1"/>
</dbReference>
<evidence type="ECO:0000313" key="2">
    <source>
        <dbReference type="Proteomes" id="UP000681027"/>
    </source>
</evidence>
<gene>
    <name evidence="1" type="ORF">KHA94_04405</name>
</gene>